<evidence type="ECO:0000313" key="2">
    <source>
        <dbReference type="Proteomes" id="UP001627154"/>
    </source>
</evidence>
<reference evidence="1 2" key="1">
    <citation type="journal article" date="2024" name="bioRxiv">
        <title>A reference genome for Trichogramma kaykai: A tiny desert-dwelling parasitoid wasp with competing sex-ratio distorters.</title>
        <authorList>
            <person name="Culotta J."/>
            <person name="Lindsey A.R."/>
        </authorList>
    </citation>
    <scope>NUCLEOTIDE SEQUENCE [LARGE SCALE GENOMIC DNA]</scope>
    <source>
        <strain evidence="1 2">KSX58</strain>
    </source>
</reference>
<organism evidence="1 2">
    <name type="scientific">Trichogramma kaykai</name>
    <dbReference type="NCBI Taxonomy" id="54128"/>
    <lineage>
        <taxon>Eukaryota</taxon>
        <taxon>Metazoa</taxon>
        <taxon>Ecdysozoa</taxon>
        <taxon>Arthropoda</taxon>
        <taxon>Hexapoda</taxon>
        <taxon>Insecta</taxon>
        <taxon>Pterygota</taxon>
        <taxon>Neoptera</taxon>
        <taxon>Endopterygota</taxon>
        <taxon>Hymenoptera</taxon>
        <taxon>Apocrita</taxon>
        <taxon>Proctotrupomorpha</taxon>
        <taxon>Chalcidoidea</taxon>
        <taxon>Trichogrammatidae</taxon>
        <taxon>Trichogramma</taxon>
    </lineage>
</organism>
<comment type="caution">
    <text evidence="1">The sequence shown here is derived from an EMBL/GenBank/DDBJ whole genome shotgun (WGS) entry which is preliminary data.</text>
</comment>
<protein>
    <submittedName>
        <fullName evidence="1">Uncharacterized protein</fullName>
    </submittedName>
</protein>
<keyword evidence="2" id="KW-1185">Reference proteome</keyword>
<gene>
    <name evidence="1" type="ORF">TKK_018489</name>
</gene>
<sequence>MKLKHTYAIANRKIQNIYQCARRAALGDEVLCDLAQVSIAYRSTLPSSLEVCHGKPQNCRLYTFSLSPAFPQRRRFNPFGLKDSAWAVQSTADPRACRFDLRPVMSARADINCSSVYEHACEASRPLKRAHERTSARATRRNAPLHTHVLRCTYLMNTTRYYYSISSPILHSFEPWVIQMSRTNIFFNVLDKKTTYTFRCVCRHRTVHRRTVTR</sequence>
<dbReference type="AlphaFoldDB" id="A0ABD2VYZ1"/>
<accession>A0ABD2VYZ1</accession>
<proteinExistence type="predicted"/>
<dbReference type="EMBL" id="JBJJXI010000149">
    <property type="protein sequence ID" value="KAL3385971.1"/>
    <property type="molecule type" value="Genomic_DNA"/>
</dbReference>
<name>A0ABD2VYZ1_9HYME</name>
<dbReference type="Proteomes" id="UP001627154">
    <property type="component" value="Unassembled WGS sequence"/>
</dbReference>
<evidence type="ECO:0000313" key="1">
    <source>
        <dbReference type="EMBL" id="KAL3385971.1"/>
    </source>
</evidence>